<dbReference type="PROSITE" id="PS52050">
    <property type="entry name" value="WYL"/>
    <property type="match status" value="1"/>
</dbReference>
<evidence type="ECO:0000256" key="2">
    <source>
        <dbReference type="ARBA" id="ARBA00023163"/>
    </source>
</evidence>
<evidence type="ECO:0000259" key="3">
    <source>
        <dbReference type="PROSITE" id="PS51000"/>
    </source>
</evidence>
<dbReference type="InterPro" id="IPR036388">
    <property type="entry name" value="WH-like_DNA-bd_sf"/>
</dbReference>
<gene>
    <name evidence="4" type="ORF">COB67_10360</name>
</gene>
<dbReference type="InterPro" id="IPR013196">
    <property type="entry name" value="HTH_11"/>
</dbReference>
<keyword evidence="1" id="KW-0805">Transcription regulation</keyword>
<comment type="caution">
    <text evidence="4">The sequence shown here is derived from an EMBL/GenBank/DDBJ whole genome shotgun (WGS) entry which is preliminary data.</text>
</comment>
<dbReference type="Pfam" id="PF08279">
    <property type="entry name" value="HTH_11"/>
    <property type="match status" value="1"/>
</dbReference>
<dbReference type="Pfam" id="PF13280">
    <property type="entry name" value="WYL"/>
    <property type="match status" value="1"/>
</dbReference>
<organism evidence="4 5">
    <name type="scientific">SAR324 cluster bacterium</name>
    <dbReference type="NCBI Taxonomy" id="2024889"/>
    <lineage>
        <taxon>Bacteria</taxon>
        <taxon>Deltaproteobacteria</taxon>
        <taxon>SAR324 cluster</taxon>
    </lineage>
</organism>
<evidence type="ECO:0000313" key="4">
    <source>
        <dbReference type="EMBL" id="PCI26086.1"/>
    </source>
</evidence>
<accession>A0A2A4SXG9</accession>
<evidence type="ECO:0000313" key="5">
    <source>
        <dbReference type="Proteomes" id="UP000218113"/>
    </source>
</evidence>
<dbReference type="Gene3D" id="1.10.10.10">
    <property type="entry name" value="Winged helix-like DNA-binding domain superfamily/Winged helix DNA-binding domain"/>
    <property type="match status" value="1"/>
</dbReference>
<dbReference type="PANTHER" id="PTHR34580">
    <property type="match status" value="1"/>
</dbReference>
<dbReference type="InterPro" id="IPR051534">
    <property type="entry name" value="CBASS_pafABC_assoc_protein"/>
</dbReference>
<dbReference type="InterPro" id="IPR026881">
    <property type="entry name" value="WYL_dom"/>
</dbReference>
<dbReference type="SUPFAM" id="SSF46785">
    <property type="entry name" value="Winged helix' DNA-binding domain"/>
    <property type="match status" value="1"/>
</dbReference>
<sequence>MKIDRLMSILMMLLNCDRISAAQLAEKFEVTTRTIYRDVDTLGMAGIPVITYPGVYGGIGIMPEFKVDKKFFTAAEVSNLLIGLGGLSTALSQKEVAGTLEKVKSMLPREKALEIEVKASQITIDLKAWVGNKQLKPYLERIKKALDESRLMSFEYDGSGQKKSSRQVEPYQLILKEGHWYLYGYCCMRQDFRVFKLIRISELEILEITYEPREFKVKQLDGKGWIDKKIISIQLLVHKSLREHMLGLCGEGGITLQEVEIFLTELRKC</sequence>
<dbReference type="AlphaFoldDB" id="A0A2A4SXG9"/>
<feature type="domain" description="HTH deoR-type" evidence="3">
    <location>
        <begin position="2"/>
        <end position="57"/>
    </location>
</feature>
<dbReference type="InterPro" id="IPR036390">
    <property type="entry name" value="WH_DNA-bd_sf"/>
</dbReference>
<dbReference type="PANTHER" id="PTHR34580:SF1">
    <property type="entry name" value="PROTEIN PAFC"/>
    <property type="match status" value="1"/>
</dbReference>
<keyword evidence="2" id="KW-0804">Transcription</keyword>
<reference evidence="5" key="1">
    <citation type="submission" date="2017-08" db="EMBL/GenBank/DDBJ databases">
        <title>A dynamic microbial community with high functional redundancy inhabits the cold, oxic subseafloor aquifer.</title>
        <authorList>
            <person name="Tully B.J."/>
            <person name="Wheat C.G."/>
            <person name="Glazer B.T."/>
            <person name="Huber J.A."/>
        </authorList>
    </citation>
    <scope>NUCLEOTIDE SEQUENCE [LARGE SCALE GENOMIC DNA]</scope>
</reference>
<name>A0A2A4SXG9_9DELT</name>
<dbReference type="Proteomes" id="UP000218113">
    <property type="component" value="Unassembled WGS sequence"/>
</dbReference>
<evidence type="ECO:0000256" key="1">
    <source>
        <dbReference type="ARBA" id="ARBA00023015"/>
    </source>
</evidence>
<dbReference type="PROSITE" id="PS51000">
    <property type="entry name" value="HTH_DEOR_2"/>
    <property type="match status" value="1"/>
</dbReference>
<dbReference type="InterPro" id="IPR001034">
    <property type="entry name" value="DeoR_HTH"/>
</dbReference>
<dbReference type="EMBL" id="NVSR01000102">
    <property type="protein sequence ID" value="PCI26086.1"/>
    <property type="molecule type" value="Genomic_DNA"/>
</dbReference>
<dbReference type="GO" id="GO:0003700">
    <property type="term" value="F:DNA-binding transcription factor activity"/>
    <property type="evidence" value="ECO:0007669"/>
    <property type="project" value="InterPro"/>
</dbReference>
<protein>
    <submittedName>
        <fullName evidence="4">Transcriptional regulator</fullName>
    </submittedName>
</protein>
<proteinExistence type="predicted"/>